<dbReference type="OrthoDB" id="2441991at2759"/>
<dbReference type="EMBL" id="JAAAUQ010001655">
    <property type="protein sequence ID" value="KAF9136546.1"/>
    <property type="molecule type" value="Genomic_DNA"/>
</dbReference>
<dbReference type="Proteomes" id="UP000748756">
    <property type="component" value="Unassembled WGS sequence"/>
</dbReference>
<gene>
    <name evidence="1" type="ORF">BG015_003094</name>
</gene>
<protein>
    <submittedName>
        <fullName evidence="1">Uncharacterized protein</fullName>
    </submittedName>
</protein>
<reference evidence="1" key="1">
    <citation type="journal article" date="2020" name="Fungal Divers.">
        <title>Resolving the Mortierellaceae phylogeny through synthesis of multi-gene phylogenetics and phylogenomics.</title>
        <authorList>
            <person name="Vandepol N."/>
            <person name="Liber J."/>
            <person name="Desiro A."/>
            <person name="Na H."/>
            <person name="Kennedy M."/>
            <person name="Barry K."/>
            <person name="Grigoriev I.V."/>
            <person name="Miller A.N."/>
            <person name="O'Donnell K."/>
            <person name="Stajich J.E."/>
            <person name="Bonito G."/>
        </authorList>
    </citation>
    <scope>NUCLEOTIDE SEQUENCE</scope>
    <source>
        <strain evidence="1">NRRL 6426</strain>
    </source>
</reference>
<name>A0A9P5RQ92_9FUNG</name>
<dbReference type="AlphaFoldDB" id="A0A9P5RQ92"/>
<evidence type="ECO:0000313" key="1">
    <source>
        <dbReference type="EMBL" id="KAF9136546.1"/>
    </source>
</evidence>
<accession>A0A9P5RQ92</accession>
<keyword evidence="2" id="KW-1185">Reference proteome</keyword>
<proteinExistence type="predicted"/>
<comment type="caution">
    <text evidence="1">The sequence shown here is derived from an EMBL/GenBank/DDBJ whole genome shotgun (WGS) entry which is preliminary data.</text>
</comment>
<organism evidence="1 2">
    <name type="scientific">Linnemannia schmuckeri</name>
    <dbReference type="NCBI Taxonomy" id="64567"/>
    <lineage>
        <taxon>Eukaryota</taxon>
        <taxon>Fungi</taxon>
        <taxon>Fungi incertae sedis</taxon>
        <taxon>Mucoromycota</taxon>
        <taxon>Mortierellomycotina</taxon>
        <taxon>Mortierellomycetes</taxon>
        <taxon>Mortierellales</taxon>
        <taxon>Mortierellaceae</taxon>
        <taxon>Linnemannia</taxon>
    </lineage>
</organism>
<sequence>MVGGFRATIPDQILLSDLNTDGLSSRQKGKAEYRGKIKFWGMDRIKNLHQAIAQGTVQPKDYTAKGYLLQGSIRSDGLETQLVAYKLKELQSARFKRLPAD</sequence>
<evidence type="ECO:0000313" key="2">
    <source>
        <dbReference type="Proteomes" id="UP000748756"/>
    </source>
</evidence>